<dbReference type="Gene3D" id="3.80.10.10">
    <property type="entry name" value="Ribonuclease Inhibitor"/>
    <property type="match status" value="1"/>
</dbReference>
<dbReference type="Gramene" id="TraesCAD_scaffold_044404_01G000100.1">
    <property type="protein sequence ID" value="TraesCAD_scaffold_044404_01G000100.1"/>
    <property type="gene ID" value="TraesCAD_scaffold_044404_01G000100"/>
</dbReference>
<evidence type="ECO:0000313" key="3">
    <source>
        <dbReference type="EnsemblPlants" id="TraesCS1A02G114300.1"/>
    </source>
</evidence>
<sequence length="471" mass="52530">MSEQRDRRRRQTRYPPAGSSRGKRIKASPCQQDCVPDGSTYANGQAKTEASPCQQGGASQTEECSELNLPENAPLPDVKKCVDRSGLLLNFCRASGLLLNYRLDIWHHIHSLMPLKDAARAACVSQSFLSSWRCHSNLILSRESFGLEGEKETARDFRRKIDHILRNHSGTGVRKLSLRLVPNYNAKDRDYINKWLEKAVTPGIEELTLSLPINNKCKYEFLCTVLSNGRGDSLRCLYLTNCSFHPMALLGCLRSLTKLELFMVRIPGDELCCLLSSSSALEWLSLTYCSKVNCLKIPCHLQRLRHVKVEDCSKLRVIENKAPNLSSFQFKGGLKVQVKLGKALQVKSLYMSSTVFGCNTRAELASSIPSREMVNSPMVSSKLTDLKSMIICLGEMSFCLSFDCQSIVSILGASLTLETFISHVSDELMQHALVFGDPSRSWMLDTSGGVVSPLNKSLIKLACHVLRAWLT</sequence>
<feature type="domain" description="At1g61320/AtMIF1 LRR" evidence="2">
    <location>
        <begin position="164"/>
        <end position="466"/>
    </location>
</feature>
<dbReference type="InterPro" id="IPR055357">
    <property type="entry name" value="LRR_At1g61320_AtMIF1"/>
</dbReference>
<dbReference type="InterPro" id="IPR032675">
    <property type="entry name" value="LRR_dom_sf"/>
</dbReference>
<dbReference type="Gramene" id="TraesCS1A03G0279700.1">
    <property type="protein sequence ID" value="TraesCS1A03G0279700.1.CDS"/>
    <property type="gene ID" value="TraesCS1A03G0279700"/>
</dbReference>
<evidence type="ECO:0000313" key="4">
    <source>
        <dbReference type="Proteomes" id="UP000019116"/>
    </source>
</evidence>
<evidence type="ECO:0000259" key="2">
    <source>
        <dbReference type="Pfam" id="PF23622"/>
    </source>
</evidence>
<feature type="region of interest" description="Disordered" evidence="1">
    <location>
        <begin position="1"/>
        <end position="35"/>
    </location>
</feature>
<organism evidence="3">
    <name type="scientific">Triticum aestivum</name>
    <name type="common">Wheat</name>
    <dbReference type="NCBI Taxonomy" id="4565"/>
    <lineage>
        <taxon>Eukaryota</taxon>
        <taxon>Viridiplantae</taxon>
        <taxon>Streptophyta</taxon>
        <taxon>Embryophyta</taxon>
        <taxon>Tracheophyta</taxon>
        <taxon>Spermatophyta</taxon>
        <taxon>Magnoliopsida</taxon>
        <taxon>Liliopsida</taxon>
        <taxon>Poales</taxon>
        <taxon>Poaceae</taxon>
        <taxon>BOP clade</taxon>
        <taxon>Pooideae</taxon>
        <taxon>Triticodae</taxon>
        <taxon>Triticeae</taxon>
        <taxon>Triticinae</taxon>
        <taxon>Triticum</taxon>
    </lineage>
</organism>
<proteinExistence type="predicted"/>
<dbReference type="InterPro" id="IPR053772">
    <property type="entry name" value="At1g61320/At1g61330-like"/>
</dbReference>
<dbReference type="Gramene" id="TraesWEE_scaffold_062555_01G000100.1">
    <property type="protein sequence ID" value="TraesWEE_scaffold_062555_01G000100.1"/>
    <property type="gene ID" value="TraesWEE_scaffold_062555_01G000100"/>
</dbReference>
<evidence type="ECO:0000256" key="1">
    <source>
        <dbReference type="SAM" id="MobiDB-lite"/>
    </source>
</evidence>
<dbReference type="PANTHER" id="PTHR34145">
    <property type="entry name" value="OS02G0105600 PROTEIN"/>
    <property type="match status" value="1"/>
</dbReference>
<dbReference type="SUPFAM" id="SSF52058">
    <property type="entry name" value="L domain-like"/>
    <property type="match status" value="1"/>
</dbReference>
<dbReference type="Pfam" id="PF23622">
    <property type="entry name" value="LRR_At1g61320_AtMIF1"/>
    <property type="match status" value="1"/>
</dbReference>
<accession>A0A3B5XXN6</accession>
<reference evidence="3" key="2">
    <citation type="submission" date="2018-10" db="UniProtKB">
        <authorList>
            <consortium name="EnsemblPlants"/>
        </authorList>
    </citation>
    <scope>IDENTIFICATION</scope>
</reference>
<dbReference type="EnsemblPlants" id="TraesCS1A02G114300.1">
    <property type="protein sequence ID" value="TraesCS1A02G114300.1"/>
    <property type="gene ID" value="TraesCS1A02G114300"/>
</dbReference>
<dbReference type="OrthoDB" id="673865at2759"/>
<dbReference type="Gramene" id="TraesCLE_scaffold_065706_01G000100.1">
    <property type="protein sequence ID" value="TraesCLE_scaffold_065706_01G000100.1"/>
    <property type="gene ID" value="TraesCLE_scaffold_065706_01G000100"/>
</dbReference>
<dbReference type="PANTHER" id="PTHR34145:SF71">
    <property type="entry name" value="F-BOX DOMAIN-CONTAINING PROTEIN"/>
    <property type="match status" value="1"/>
</dbReference>
<dbReference type="Proteomes" id="UP000019116">
    <property type="component" value="Chromosome 1A"/>
</dbReference>
<protein>
    <recommendedName>
        <fullName evidence="2">At1g61320/AtMIF1 LRR domain-containing protein</fullName>
    </recommendedName>
</protein>
<dbReference type="STRING" id="4565.A0A3B5XXN6"/>
<name>A0A3B5XXN6_WHEAT</name>
<dbReference type="AlphaFoldDB" id="A0A3B5XXN6"/>
<dbReference type="Gramene" id="TraesROB_scaffold_046384_01G000200.1">
    <property type="protein sequence ID" value="TraesROB_scaffold_046384_01G000200.1"/>
    <property type="gene ID" value="TraesROB_scaffold_046384_01G000200"/>
</dbReference>
<dbReference type="Gramene" id="TraesCS1A02G114300.1">
    <property type="protein sequence ID" value="TraesCS1A02G114300.1"/>
    <property type="gene ID" value="TraesCS1A02G114300"/>
</dbReference>
<reference evidence="3" key="1">
    <citation type="submission" date="2018-08" db="EMBL/GenBank/DDBJ databases">
        <authorList>
            <person name="Rossello M."/>
        </authorList>
    </citation>
    <scope>NUCLEOTIDE SEQUENCE [LARGE SCALE GENOMIC DNA]</scope>
    <source>
        <strain evidence="3">cv. Chinese Spring</strain>
    </source>
</reference>
<keyword evidence="4" id="KW-1185">Reference proteome</keyword>